<keyword evidence="5" id="KW-0378">Hydrolase</keyword>
<dbReference type="SUPFAM" id="SSF53187">
    <property type="entry name" value="Zn-dependent exopeptidases"/>
    <property type="match status" value="1"/>
</dbReference>
<keyword evidence="8" id="KW-1185">Reference proteome</keyword>
<proteinExistence type="inferred from homology"/>
<dbReference type="InterPro" id="IPR008007">
    <property type="entry name" value="Peptidase_M42"/>
</dbReference>
<dbReference type="Gene3D" id="2.40.30.40">
    <property type="entry name" value="Peptidase M42, domain 2"/>
    <property type="match status" value="1"/>
</dbReference>
<keyword evidence="4" id="KW-0479">Metal-binding</keyword>
<evidence type="ECO:0000313" key="8">
    <source>
        <dbReference type="Proteomes" id="UP000242616"/>
    </source>
</evidence>
<gene>
    <name evidence="7" type="ORF">XJ44_00345</name>
</gene>
<evidence type="ECO:0000256" key="2">
    <source>
        <dbReference type="ARBA" id="ARBA00022438"/>
    </source>
</evidence>
<comment type="similarity">
    <text evidence="1 6">Belongs to the peptidase M42 family.</text>
</comment>
<dbReference type="PANTHER" id="PTHR32481:SF7">
    <property type="entry name" value="AMINOPEPTIDASE YHFE-RELATED"/>
    <property type="match status" value="1"/>
</dbReference>
<evidence type="ECO:0000256" key="6">
    <source>
        <dbReference type="PIRNR" id="PIRNR001123"/>
    </source>
</evidence>
<keyword evidence="2" id="KW-0031">Aminopeptidase</keyword>
<reference evidence="7 8" key="1">
    <citation type="submission" date="2015-06" db="EMBL/GenBank/DDBJ databases">
        <title>Genome sequencing of Thermotogales isolates from hydrothermal vents.</title>
        <authorList>
            <person name="Haverkamp T.H."/>
            <person name="Kublanov I.V."/>
            <person name="Nesbo C.L."/>
        </authorList>
    </citation>
    <scope>NUCLEOTIDE SEQUENCE [LARGE SCALE GENOMIC DNA]</scope>
    <source>
        <strain evidence="8">ik275mar</strain>
    </source>
</reference>
<dbReference type="CDD" id="cd05657">
    <property type="entry name" value="M42_glucanase_like"/>
    <property type="match status" value="1"/>
</dbReference>
<comment type="caution">
    <text evidence="7">The sequence shown here is derived from an EMBL/GenBank/DDBJ whole genome shotgun (WGS) entry which is preliminary data.</text>
</comment>
<dbReference type="InterPro" id="IPR051464">
    <property type="entry name" value="Peptidase_M42_aminopept"/>
</dbReference>
<keyword evidence="3" id="KW-0645">Protease</keyword>
<sequence>MSYVQEAIGKIIDLCEIPSPTGFTNRIMNYLINEVRKLGFRYEYTNKKSLIVDLGHGDSNAILLMAHVDTLGAMVRSIKPNGRLKLTRIGGYPFSHIENENCIVFTRDNKAYTGTIYNIHPSVHVYNDTGTIERNENNVEVVLDQKVYSKEDVENLGIRPGDYIAFEPRTVLTRTGFLKSRFLDDKAGAGILLTLAKVIRDFTIEPKRKIYIMFTSYEEVGHGASSGIPDDVTEVIAVDMGAVGDDLDSDVYSVSVCAKDSSGPYDYDVVGKLIRAAELSKVNFTVDIYPYYSSDASAAVRAGYNVKHGLIGPGIYASHGYERTHVDAIEATLKLLQKYLELE</sequence>
<dbReference type="Pfam" id="PF05343">
    <property type="entry name" value="Peptidase_M42"/>
    <property type="match status" value="1"/>
</dbReference>
<dbReference type="Gene3D" id="3.40.630.10">
    <property type="entry name" value="Zn peptidases"/>
    <property type="match status" value="1"/>
</dbReference>
<evidence type="ECO:0000256" key="5">
    <source>
        <dbReference type="ARBA" id="ARBA00022801"/>
    </source>
</evidence>
<dbReference type="SUPFAM" id="SSF101821">
    <property type="entry name" value="Aminopeptidase/glucanase lid domain"/>
    <property type="match status" value="1"/>
</dbReference>
<dbReference type="RefSeq" id="WP_075665105.1">
    <property type="nucleotide sequence ID" value="NZ_LBFC01000002.1"/>
</dbReference>
<dbReference type="EMBL" id="LBFC01000002">
    <property type="protein sequence ID" value="ONN28031.1"/>
    <property type="molecule type" value="Genomic_DNA"/>
</dbReference>
<evidence type="ECO:0000256" key="1">
    <source>
        <dbReference type="ARBA" id="ARBA00006272"/>
    </source>
</evidence>
<name>A0ABX3ILK3_9BACT</name>
<evidence type="ECO:0000313" key="7">
    <source>
        <dbReference type="EMBL" id="ONN28031.1"/>
    </source>
</evidence>
<accession>A0ABX3ILK3</accession>
<dbReference type="Proteomes" id="UP000242616">
    <property type="component" value="Unassembled WGS sequence"/>
</dbReference>
<evidence type="ECO:0000256" key="4">
    <source>
        <dbReference type="ARBA" id="ARBA00022723"/>
    </source>
</evidence>
<evidence type="ECO:0000256" key="3">
    <source>
        <dbReference type="ARBA" id="ARBA00022670"/>
    </source>
</evidence>
<dbReference type="PANTHER" id="PTHR32481">
    <property type="entry name" value="AMINOPEPTIDASE"/>
    <property type="match status" value="1"/>
</dbReference>
<dbReference type="InterPro" id="IPR023367">
    <property type="entry name" value="Peptidase_M42_dom2"/>
</dbReference>
<dbReference type="PIRSF" id="PIRSF001123">
    <property type="entry name" value="PepA_GA"/>
    <property type="match status" value="1"/>
</dbReference>
<organism evidence="7 8">
    <name type="scientific">Thermosipho affectus</name>
    <dbReference type="NCBI Taxonomy" id="660294"/>
    <lineage>
        <taxon>Bacteria</taxon>
        <taxon>Thermotogati</taxon>
        <taxon>Thermotogota</taxon>
        <taxon>Thermotogae</taxon>
        <taxon>Thermotogales</taxon>
        <taxon>Fervidobacteriaceae</taxon>
        <taxon>Thermosipho</taxon>
    </lineage>
</organism>
<protein>
    <submittedName>
        <fullName evidence="7">Peptidase M42</fullName>
    </submittedName>
</protein>